<accession>A0A8S2U299</accession>
<proteinExistence type="predicted"/>
<gene>
    <name evidence="1" type="ORF">OVA965_LOCUS38233</name>
    <name evidence="2" type="ORF">TMI583_LOCUS39398</name>
</gene>
<organism evidence="2 3">
    <name type="scientific">Didymodactylos carnosus</name>
    <dbReference type="NCBI Taxonomy" id="1234261"/>
    <lineage>
        <taxon>Eukaryota</taxon>
        <taxon>Metazoa</taxon>
        <taxon>Spiralia</taxon>
        <taxon>Gnathifera</taxon>
        <taxon>Rotifera</taxon>
        <taxon>Eurotatoria</taxon>
        <taxon>Bdelloidea</taxon>
        <taxon>Philodinida</taxon>
        <taxon>Philodinidae</taxon>
        <taxon>Didymodactylos</taxon>
    </lineage>
</organism>
<reference evidence="2" key="1">
    <citation type="submission" date="2021-02" db="EMBL/GenBank/DDBJ databases">
        <authorList>
            <person name="Nowell W R."/>
        </authorList>
    </citation>
    <scope>NUCLEOTIDE SEQUENCE</scope>
</reference>
<comment type="caution">
    <text evidence="2">The sequence shown here is derived from an EMBL/GenBank/DDBJ whole genome shotgun (WGS) entry which is preliminary data.</text>
</comment>
<evidence type="ECO:0000313" key="2">
    <source>
        <dbReference type="EMBL" id="CAF4317462.1"/>
    </source>
</evidence>
<evidence type="ECO:0000313" key="3">
    <source>
        <dbReference type="Proteomes" id="UP000682733"/>
    </source>
</evidence>
<dbReference type="EMBL" id="CAJNOK010037398">
    <property type="protein sequence ID" value="CAF1530573.1"/>
    <property type="molecule type" value="Genomic_DNA"/>
</dbReference>
<dbReference type="Proteomes" id="UP000677228">
    <property type="component" value="Unassembled WGS sequence"/>
</dbReference>
<dbReference type="Proteomes" id="UP000682733">
    <property type="component" value="Unassembled WGS sequence"/>
</dbReference>
<name>A0A8S2U299_9BILA</name>
<dbReference type="EMBL" id="CAJOBA010059621">
    <property type="protein sequence ID" value="CAF4317462.1"/>
    <property type="molecule type" value="Genomic_DNA"/>
</dbReference>
<protein>
    <submittedName>
        <fullName evidence="2">Uncharacterized protein</fullName>
    </submittedName>
</protein>
<sequence>MSPVLHGRFKFRWINDCDLLSDLTKNNIILTIKQYIIDACIKLNSKNNIIKDDVQMIPEEASSNNTNATFSDKGNKKCLFPTLKVGSP</sequence>
<dbReference type="AlphaFoldDB" id="A0A8S2U299"/>
<evidence type="ECO:0000313" key="1">
    <source>
        <dbReference type="EMBL" id="CAF1530573.1"/>
    </source>
</evidence>